<evidence type="ECO:0000313" key="2">
    <source>
        <dbReference type="EMBL" id="OMD55293.1"/>
    </source>
</evidence>
<dbReference type="PROSITE" id="PS50943">
    <property type="entry name" value="HTH_CROC1"/>
    <property type="match status" value="1"/>
</dbReference>
<dbReference type="Pfam" id="PF01381">
    <property type="entry name" value="HTH_3"/>
    <property type="match status" value="1"/>
</dbReference>
<feature type="domain" description="HTH cro/C1-type" evidence="1">
    <location>
        <begin position="5"/>
        <end position="60"/>
    </location>
</feature>
<protein>
    <recommendedName>
        <fullName evidence="1">HTH cro/C1-type domain-containing protein</fullName>
    </recommendedName>
</protein>
<organism evidence="2 3">
    <name type="scientific">Paenibacillus odorifer</name>
    <dbReference type="NCBI Taxonomy" id="189426"/>
    <lineage>
        <taxon>Bacteria</taxon>
        <taxon>Bacillati</taxon>
        <taxon>Bacillota</taxon>
        <taxon>Bacilli</taxon>
        <taxon>Bacillales</taxon>
        <taxon>Paenibacillaceae</taxon>
        <taxon>Paenibacillus</taxon>
    </lineage>
</organism>
<comment type="caution">
    <text evidence="2">The sequence shown here is derived from an EMBL/GenBank/DDBJ whole genome shotgun (WGS) entry which is preliminary data.</text>
</comment>
<reference evidence="2 3" key="1">
    <citation type="submission" date="2016-10" db="EMBL/GenBank/DDBJ databases">
        <title>Paenibacillus species isolates.</title>
        <authorList>
            <person name="Beno S.M."/>
        </authorList>
    </citation>
    <scope>NUCLEOTIDE SEQUENCE [LARGE SCALE GENOMIC DNA]</scope>
    <source>
        <strain evidence="2 3">FSL R5-0923</strain>
    </source>
</reference>
<evidence type="ECO:0000259" key="1">
    <source>
        <dbReference type="PROSITE" id="PS50943"/>
    </source>
</evidence>
<dbReference type="RefSeq" id="WP_076298335.1">
    <property type="nucleotide sequence ID" value="NZ_MPTD01000002.1"/>
</dbReference>
<dbReference type="SMART" id="SM00530">
    <property type="entry name" value="HTH_XRE"/>
    <property type="match status" value="1"/>
</dbReference>
<evidence type="ECO:0000313" key="3">
    <source>
        <dbReference type="Proteomes" id="UP000187313"/>
    </source>
</evidence>
<sequence>MRHKLRQLRVDRGISQTFLAKKLGFKYSSGYSNIEYGTNRLSYEYAVIIADALCVDVKELNEENTSFFEEKLHITCNKQSA</sequence>
<dbReference type="Gene3D" id="1.10.260.40">
    <property type="entry name" value="lambda repressor-like DNA-binding domains"/>
    <property type="match status" value="1"/>
</dbReference>
<proteinExistence type="predicted"/>
<gene>
    <name evidence="2" type="ORF">BSK51_04365</name>
</gene>
<accession>A0ABX3HWV0</accession>
<dbReference type="Proteomes" id="UP000187313">
    <property type="component" value="Unassembled WGS sequence"/>
</dbReference>
<dbReference type="CDD" id="cd00093">
    <property type="entry name" value="HTH_XRE"/>
    <property type="match status" value="1"/>
</dbReference>
<dbReference type="EMBL" id="MPTD01000002">
    <property type="protein sequence ID" value="OMD55293.1"/>
    <property type="molecule type" value="Genomic_DNA"/>
</dbReference>
<name>A0ABX3HWV0_9BACL</name>
<dbReference type="SUPFAM" id="SSF47413">
    <property type="entry name" value="lambda repressor-like DNA-binding domains"/>
    <property type="match status" value="1"/>
</dbReference>
<dbReference type="InterPro" id="IPR001387">
    <property type="entry name" value="Cro/C1-type_HTH"/>
</dbReference>
<dbReference type="InterPro" id="IPR010982">
    <property type="entry name" value="Lambda_DNA-bd_dom_sf"/>
</dbReference>
<keyword evidence="3" id="KW-1185">Reference proteome</keyword>